<dbReference type="AlphaFoldDB" id="A0AAX3NZI4"/>
<evidence type="ECO:0008006" key="3">
    <source>
        <dbReference type="Google" id="ProtNLM"/>
    </source>
</evidence>
<accession>A0AAX3NZI4</accession>
<protein>
    <recommendedName>
        <fullName evidence="3">Tetratricopeptide repeat protein</fullName>
    </recommendedName>
</protein>
<organism evidence="1 2">
    <name type="scientific">Aeromonas allosaccharophila</name>
    <dbReference type="NCBI Taxonomy" id="656"/>
    <lineage>
        <taxon>Bacteria</taxon>
        <taxon>Pseudomonadati</taxon>
        <taxon>Pseudomonadota</taxon>
        <taxon>Gammaproteobacteria</taxon>
        <taxon>Aeromonadales</taxon>
        <taxon>Aeromonadaceae</taxon>
        <taxon>Aeromonas</taxon>
    </lineage>
</organism>
<dbReference type="EMBL" id="CP118989">
    <property type="protein sequence ID" value="WED79101.1"/>
    <property type="molecule type" value="Genomic_DNA"/>
</dbReference>
<keyword evidence="1" id="KW-0614">Plasmid</keyword>
<geneLocation type="plasmid" evidence="1 2">
    <name>pK520-KPC</name>
</geneLocation>
<evidence type="ECO:0000313" key="2">
    <source>
        <dbReference type="Proteomes" id="UP001213721"/>
    </source>
</evidence>
<name>A0AAX3NZI4_9GAMM</name>
<sequence>MSARLEFEIIENEGRFVFPAAAEQPYRSLLDSLVSESSTDNEFVWSLQALHREEPQNLGVIASLAAHYASDEPETALEYAEKGLALAAALIPTDFTGTMDWREESNHTYFALLHSAIVANMFMGDNDEAWRLINHSLTLNPRDHLSVRLFRDQLPAYVAH</sequence>
<proteinExistence type="predicted"/>
<gene>
    <name evidence="1" type="ORF">PYU98_23285</name>
</gene>
<evidence type="ECO:0000313" key="1">
    <source>
        <dbReference type="EMBL" id="WED79101.1"/>
    </source>
</evidence>
<dbReference type="Proteomes" id="UP001213721">
    <property type="component" value="Plasmid pK520-KPC"/>
</dbReference>
<reference evidence="1" key="1">
    <citation type="submission" date="2023-02" db="EMBL/GenBank/DDBJ databases">
        <title>The sequence of Aeromonas allosaccharophila K520.</title>
        <authorList>
            <person name="Luo X."/>
        </authorList>
    </citation>
    <scope>NUCLEOTIDE SEQUENCE</scope>
    <source>
        <strain evidence="1">K520</strain>
        <plasmid evidence="1">pK520-KPC</plasmid>
    </source>
</reference>
<dbReference type="RefSeq" id="WP_275058394.1">
    <property type="nucleotide sequence ID" value="NZ_CP118989.1"/>
</dbReference>